<evidence type="ECO:0000313" key="4">
    <source>
        <dbReference type="WBParaSite" id="HPBE_0002318401-mRNA-1"/>
    </source>
</evidence>
<dbReference type="Proteomes" id="UP000050761">
    <property type="component" value="Unassembled WGS sequence"/>
</dbReference>
<evidence type="ECO:0000313" key="3">
    <source>
        <dbReference type="Proteomes" id="UP000050761"/>
    </source>
</evidence>
<evidence type="ECO:0000256" key="1">
    <source>
        <dbReference type="SAM" id="SignalP"/>
    </source>
</evidence>
<accession>A0A183GKG4</accession>
<accession>A0A3P8H172</accession>
<keyword evidence="1" id="KW-0732">Signal</keyword>
<dbReference type="GO" id="GO:0005789">
    <property type="term" value="C:endoplasmic reticulum membrane"/>
    <property type="evidence" value="ECO:0007669"/>
    <property type="project" value="TreeGrafter"/>
</dbReference>
<dbReference type="GO" id="GO:0061709">
    <property type="term" value="P:reticulophagy"/>
    <property type="evidence" value="ECO:0007669"/>
    <property type="project" value="TreeGrafter"/>
</dbReference>
<feature type="chain" id="PRO_5044552134" evidence="1">
    <location>
        <begin position="26"/>
        <end position="243"/>
    </location>
</feature>
<dbReference type="AlphaFoldDB" id="A0A183GKG4"/>
<evidence type="ECO:0000313" key="2">
    <source>
        <dbReference type="EMBL" id="VDP37126.1"/>
    </source>
</evidence>
<name>A0A183GKG4_HELPZ</name>
<sequence>MSCRPFFSLILSCLIFLDITPIWNSLDLKSDCTLSRAASITELMVTEFLFQILQIVHLYSCCFQEIDERLLQSAIGVVFGENDKELYTDNYAQQLTRWGYEKMVLPKVDRAVEITQPNDGYLSIFALIYRTYGVIWQFILEKRLETTLALEFYDKDEICVTFPLDHVDEFIIPDSRPLEKKEKCSASRSCVKRVPLRRSSLLPPAALRNGVCRSAASLIYLFIYYKARIIITCGKITITYPVS</sequence>
<dbReference type="PANTHER" id="PTHR15949">
    <property type="entry name" value="TESTIS-EXPRESSED PROTEIN 264"/>
    <property type="match status" value="1"/>
</dbReference>
<dbReference type="GO" id="GO:0005657">
    <property type="term" value="C:replication fork"/>
    <property type="evidence" value="ECO:0007669"/>
    <property type="project" value="TreeGrafter"/>
</dbReference>
<feature type="signal peptide" evidence="1">
    <location>
        <begin position="1"/>
        <end position="25"/>
    </location>
</feature>
<dbReference type="PANTHER" id="PTHR15949:SF3">
    <property type="entry name" value="TESTIS-EXPRESSED PROTEIN 264"/>
    <property type="match status" value="1"/>
</dbReference>
<dbReference type="GO" id="GO:0005634">
    <property type="term" value="C:nucleus"/>
    <property type="evidence" value="ECO:0007669"/>
    <property type="project" value="TreeGrafter"/>
</dbReference>
<dbReference type="WBParaSite" id="HPBE_0002318401-mRNA-1">
    <property type="protein sequence ID" value="HPBE_0002318401-mRNA-1"/>
    <property type="gene ID" value="HPBE_0002318401"/>
</dbReference>
<reference evidence="4" key="2">
    <citation type="submission" date="2019-09" db="UniProtKB">
        <authorList>
            <consortium name="WormBaseParasite"/>
        </authorList>
    </citation>
    <scope>IDENTIFICATION</scope>
</reference>
<reference evidence="2 3" key="1">
    <citation type="submission" date="2018-11" db="EMBL/GenBank/DDBJ databases">
        <authorList>
            <consortium name="Pathogen Informatics"/>
        </authorList>
    </citation>
    <scope>NUCLEOTIDE SEQUENCE [LARGE SCALE GENOMIC DNA]</scope>
</reference>
<organism evidence="3 4">
    <name type="scientific">Heligmosomoides polygyrus</name>
    <name type="common">Parasitic roundworm</name>
    <dbReference type="NCBI Taxonomy" id="6339"/>
    <lineage>
        <taxon>Eukaryota</taxon>
        <taxon>Metazoa</taxon>
        <taxon>Ecdysozoa</taxon>
        <taxon>Nematoda</taxon>
        <taxon>Chromadorea</taxon>
        <taxon>Rhabditida</taxon>
        <taxon>Rhabditina</taxon>
        <taxon>Rhabditomorpha</taxon>
        <taxon>Strongyloidea</taxon>
        <taxon>Heligmosomidae</taxon>
        <taxon>Heligmosomoides</taxon>
    </lineage>
</organism>
<dbReference type="GO" id="GO:0000421">
    <property type="term" value="C:autophagosome membrane"/>
    <property type="evidence" value="ECO:0007669"/>
    <property type="project" value="TreeGrafter"/>
</dbReference>
<dbReference type="OrthoDB" id="2140079at2759"/>
<dbReference type="GO" id="GO:0106300">
    <property type="term" value="P:protein-DNA covalent cross-linking repair"/>
    <property type="evidence" value="ECO:0007669"/>
    <property type="project" value="TreeGrafter"/>
</dbReference>
<proteinExistence type="predicted"/>
<dbReference type="EMBL" id="UZAH01034764">
    <property type="protein sequence ID" value="VDP37126.1"/>
    <property type="molecule type" value="Genomic_DNA"/>
</dbReference>
<keyword evidence="3" id="KW-1185">Reference proteome</keyword>
<protein>
    <submittedName>
        <fullName evidence="4">DUF3828 domain-containing protein</fullName>
    </submittedName>
</protein>
<gene>
    <name evidence="2" type="ORF">HPBE_LOCUS23183</name>
</gene>